<keyword evidence="1" id="KW-0630">Potassium</keyword>
<keyword evidence="1" id="KW-0633">Potassium transport</keyword>
<dbReference type="OrthoDB" id="421226at2759"/>
<keyword evidence="1" id="KW-0407">Ion channel</keyword>
<feature type="compositionally biased region" description="Gly residues" evidence="2">
    <location>
        <begin position="1"/>
        <end position="22"/>
    </location>
</feature>
<dbReference type="GeneID" id="106573734"/>
<protein>
    <submittedName>
        <fullName evidence="5 6">Potassium/sodium hyperpolarization-activated cyclic nucleotide-gated channel 2-like</fullName>
    </submittedName>
</protein>
<evidence type="ECO:0000313" key="5">
    <source>
        <dbReference type="RefSeq" id="XP_014004538.1"/>
    </source>
</evidence>
<keyword evidence="4" id="KW-1185">Reference proteome</keyword>
<dbReference type="GO" id="GO:0035725">
    <property type="term" value="P:sodium ion transmembrane transport"/>
    <property type="evidence" value="ECO:0007669"/>
    <property type="project" value="TreeGrafter"/>
</dbReference>
<organism evidence="4 5">
    <name type="scientific">Salmo salar</name>
    <name type="common">Atlantic salmon</name>
    <dbReference type="NCBI Taxonomy" id="8030"/>
    <lineage>
        <taxon>Eukaryota</taxon>
        <taxon>Metazoa</taxon>
        <taxon>Chordata</taxon>
        <taxon>Craniata</taxon>
        <taxon>Vertebrata</taxon>
        <taxon>Euteleostomi</taxon>
        <taxon>Actinopterygii</taxon>
        <taxon>Neopterygii</taxon>
        <taxon>Teleostei</taxon>
        <taxon>Protacanthopterygii</taxon>
        <taxon>Salmoniformes</taxon>
        <taxon>Salmonidae</taxon>
        <taxon>Salmoninae</taxon>
        <taxon>Salmo</taxon>
    </lineage>
</organism>
<keyword evidence="1" id="KW-0406">Ion transport</keyword>
<dbReference type="RefSeq" id="XP_014004538.1">
    <property type="nucleotide sequence ID" value="XM_014149063.1"/>
</dbReference>
<gene>
    <name evidence="5 6 7" type="primary">LOC106573734</name>
</gene>
<proteinExistence type="predicted"/>
<dbReference type="GO" id="GO:0003254">
    <property type="term" value="P:regulation of membrane depolarization"/>
    <property type="evidence" value="ECO:0007669"/>
    <property type="project" value="TreeGrafter"/>
</dbReference>
<feature type="domain" description="Ion transport N-terminal" evidence="3">
    <location>
        <begin position="182"/>
        <end position="224"/>
    </location>
</feature>
<dbReference type="Proteomes" id="UP001652741">
    <property type="component" value="Chromosome ssa02"/>
</dbReference>
<dbReference type="GO" id="GO:0030424">
    <property type="term" value="C:axon"/>
    <property type="evidence" value="ECO:0007669"/>
    <property type="project" value="TreeGrafter"/>
</dbReference>
<name>A0A1S3MMS6_SALSA</name>
<dbReference type="InterPro" id="IPR051413">
    <property type="entry name" value="K/Na_HCN_channel"/>
</dbReference>
<reference evidence="5 6" key="1">
    <citation type="submission" date="2025-04" db="UniProtKB">
        <authorList>
            <consortium name="RefSeq"/>
        </authorList>
    </citation>
    <scope>IDENTIFICATION</scope>
    <source>
        <tissue evidence="5 6">Muscle</tissue>
    </source>
</reference>
<evidence type="ECO:0000256" key="1">
    <source>
        <dbReference type="ARBA" id="ARBA00022826"/>
    </source>
</evidence>
<evidence type="ECO:0000313" key="6">
    <source>
        <dbReference type="RefSeq" id="XP_014004548.1"/>
    </source>
</evidence>
<sequence length="328" mass="34817">MDGVAGGVGPPGGGEGRPGRSGGDSKRRSKGSLPSPGYRLSQASLEGDRSGVEGSGSGGGRRRLSILSATRDGLPFRSAGTPTTPVPLPPPPAPFSSAQQRSVGFSSSRAALASTSSSTGTGVVVVALGPETTTTTACNTVAGTPEMGSLSGTGGMGGFGMGLDGEDYSYSNQSTFIQRQFGAMLQPGVNKFSLRMFGSHKAVAMEQERLKSAGEWIIHPYSDFRYAPYTPTATSGTHHTPLQRLQVRTIHPYSDFRYAHTPLQRLQVRTIHPYSDFRYAPYTPTATSGTHHTPLQRLQIRTIHPYSDFRYAPYTPTATSGTHHTPLQ</sequence>
<dbReference type="PANTHER" id="PTHR45689:SF7">
    <property type="entry name" value="POTASSIUM_SODIUM HYPERPOLARIZATION-ACTIVATED CYCLIC NUCLEOTIDE-GATED CHANNEL 3"/>
    <property type="match status" value="1"/>
</dbReference>
<dbReference type="RefSeq" id="XP_014004548.1">
    <property type="nucleotide sequence ID" value="XM_014149073.1"/>
</dbReference>
<keyword evidence="1" id="KW-0631">Potassium channel</keyword>
<evidence type="ECO:0000313" key="4">
    <source>
        <dbReference type="Proteomes" id="UP001652741"/>
    </source>
</evidence>
<keyword evidence="1" id="KW-0813">Transport</keyword>
<dbReference type="InterPro" id="IPR013621">
    <property type="entry name" value="Ion_trans_N"/>
</dbReference>
<evidence type="ECO:0000256" key="2">
    <source>
        <dbReference type="SAM" id="MobiDB-lite"/>
    </source>
</evidence>
<feature type="compositionally biased region" description="Pro residues" evidence="2">
    <location>
        <begin position="84"/>
        <end position="94"/>
    </location>
</feature>
<evidence type="ECO:0000313" key="7">
    <source>
        <dbReference type="RefSeq" id="XP_014004553.1"/>
    </source>
</evidence>
<dbReference type="GO" id="GO:0098855">
    <property type="term" value="C:HCN channel complex"/>
    <property type="evidence" value="ECO:0007669"/>
    <property type="project" value="TreeGrafter"/>
</dbReference>
<dbReference type="PANTHER" id="PTHR45689">
    <property type="entry name" value="I[[H]] CHANNEL, ISOFORM E"/>
    <property type="match status" value="1"/>
</dbReference>
<dbReference type="Pfam" id="PF08412">
    <property type="entry name" value="Ion_trans_N"/>
    <property type="match status" value="1"/>
</dbReference>
<dbReference type="GO" id="GO:0005249">
    <property type="term" value="F:voltage-gated potassium channel activity"/>
    <property type="evidence" value="ECO:0007669"/>
    <property type="project" value="TreeGrafter"/>
</dbReference>
<dbReference type="RefSeq" id="XP_014004553.1">
    <property type="nucleotide sequence ID" value="XM_014149078.1"/>
</dbReference>
<feature type="region of interest" description="Disordered" evidence="2">
    <location>
        <begin position="1"/>
        <end position="99"/>
    </location>
</feature>
<dbReference type="AlphaFoldDB" id="A0A1S3MMS6"/>
<dbReference type="KEGG" id="sasa:106573734"/>
<accession>A0A1S3MMS6</accession>
<dbReference type="GO" id="GO:0030425">
    <property type="term" value="C:dendrite"/>
    <property type="evidence" value="ECO:0007669"/>
    <property type="project" value="TreeGrafter"/>
</dbReference>
<evidence type="ECO:0000259" key="3">
    <source>
        <dbReference type="Pfam" id="PF08412"/>
    </source>
</evidence>